<feature type="compositionally biased region" description="Basic and acidic residues" evidence="6">
    <location>
        <begin position="340"/>
        <end position="374"/>
    </location>
</feature>
<evidence type="ECO:0000256" key="7">
    <source>
        <dbReference type="SAM" id="Phobius"/>
    </source>
</evidence>
<feature type="transmembrane region" description="Helical" evidence="7">
    <location>
        <begin position="113"/>
        <end position="139"/>
    </location>
</feature>
<dbReference type="EMBL" id="CADCUR010000283">
    <property type="protein sequence ID" value="CAA9424540.1"/>
    <property type="molecule type" value="Genomic_DNA"/>
</dbReference>
<proteinExistence type="predicted"/>
<feature type="transmembrane region" description="Helical" evidence="7">
    <location>
        <begin position="224"/>
        <end position="246"/>
    </location>
</feature>
<keyword evidence="3 7" id="KW-0812">Transmembrane</keyword>
<dbReference type="GO" id="GO:0005886">
    <property type="term" value="C:plasma membrane"/>
    <property type="evidence" value="ECO:0007669"/>
    <property type="project" value="UniProtKB-SubCell"/>
</dbReference>
<sequence length="386" mass="43988">MKKSLKFILLFLFAVFIFWFFGRNLDWQEISQSLRRANAFYLILAVLIISFGYLLRAIRWKTLLAPITETYLKELFATTTVGYAAVFLVGRIGEIVRPMWLPMRDRRVRPSAALITIGVERIFDLAALICFFAVNFIWFKSPAGHEAEFDYVKLIGNLMLVGVAVGFIALYVYQKYAAQFIEWFERATDRKFFPKRIQKIFLSLLRQLTKSLRVLKDWREVTAVVFWTILLWFSIAVPTWLVILAFDLPLNFSDSLFVMGWAALGSLVPTPGGAAGAFHAATAGGLIFLNIDPNDAAATSIAMHLVYFAPAVFFGLYYFLHGDMSVARFKSLLDSEHAVEEIEEGDRSDAETERRGDAEQKTEDRRPKTEDQIANRKSQIANPKSL</sequence>
<name>A0A6J4PS95_9BACT</name>
<dbReference type="InterPro" id="IPR022791">
    <property type="entry name" value="L-PG_synthase/AglD"/>
</dbReference>
<dbReference type="PANTHER" id="PTHR39087">
    <property type="entry name" value="UPF0104 MEMBRANE PROTEIN MJ1595"/>
    <property type="match status" value="1"/>
</dbReference>
<feature type="transmembrane region" description="Helical" evidence="7">
    <location>
        <begin position="75"/>
        <end position="93"/>
    </location>
</feature>
<feature type="transmembrane region" description="Helical" evidence="7">
    <location>
        <begin position="38"/>
        <end position="55"/>
    </location>
</feature>
<dbReference type="AlphaFoldDB" id="A0A6J4PS95"/>
<comment type="subcellular location">
    <subcellularLocation>
        <location evidence="1">Cell membrane</location>
        <topology evidence="1">Multi-pass membrane protein</topology>
    </subcellularLocation>
</comment>
<dbReference type="Pfam" id="PF03706">
    <property type="entry name" value="LPG_synthase_TM"/>
    <property type="match status" value="1"/>
</dbReference>
<feature type="transmembrane region" description="Helical" evidence="7">
    <location>
        <begin position="301"/>
        <end position="320"/>
    </location>
</feature>
<organism evidence="8">
    <name type="scientific">uncultured Pyrinomonadaceae bacterium</name>
    <dbReference type="NCBI Taxonomy" id="2283094"/>
    <lineage>
        <taxon>Bacteria</taxon>
        <taxon>Pseudomonadati</taxon>
        <taxon>Acidobacteriota</taxon>
        <taxon>Blastocatellia</taxon>
        <taxon>Blastocatellales</taxon>
        <taxon>Pyrinomonadaceae</taxon>
        <taxon>environmental samples</taxon>
    </lineage>
</organism>
<protein>
    <submittedName>
        <fullName evidence="8">Multi antimicrobial extrusion protein (Na(+)/drug antiporter), MATE family of MDR efflux pumps</fullName>
    </submittedName>
</protein>
<evidence type="ECO:0000256" key="3">
    <source>
        <dbReference type="ARBA" id="ARBA00022692"/>
    </source>
</evidence>
<evidence type="ECO:0000256" key="4">
    <source>
        <dbReference type="ARBA" id="ARBA00022989"/>
    </source>
</evidence>
<keyword evidence="2" id="KW-1003">Cell membrane</keyword>
<evidence type="ECO:0000256" key="5">
    <source>
        <dbReference type="ARBA" id="ARBA00023136"/>
    </source>
</evidence>
<evidence type="ECO:0000256" key="2">
    <source>
        <dbReference type="ARBA" id="ARBA00022475"/>
    </source>
</evidence>
<feature type="region of interest" description="Disordered" evidence="6">
    <location>
        <begin position="340"/>
        <end position="386"/>
    </location>
</feature>
<accession>A0A6J4PS95</accession>
<keyword evidence="5 7" id="KW-0472">Membrane</keyword>
<keyword evidence="4 7" id="KW-1133">Transmembrane helix</keyword>
<gene>
    <name evidence="8" type="ORF">AVDCRST_MAG74-3236</name>
</gene>
<dbReference type="PANTHER" id="PTHR39087:SF2">
    <property type="entry name" value="UPF0104 MEMBRANE PROTEIN MJ1595"/>
    <property type="match status" value="1"/>
</dbReference>
<evidence type="ECO:0000256" key="6">
    <source>
        <dbReference type="SAM" id="MobiDB-lite"/>
    </source>
</evidence>
<feature type="compositionally biased region" description="Polar residues" evidence="6">
    <location>
        <begin position="375"/>
        <end position="386"/>
    </location>
</feature>
<evidence type="ECO:0000313" key="8">
    <source>
        <dbReference type="EMBL" id="CAA9424540.1"/>
    </source>
</evidence>
<feature type="transmembrane region" description="Helical" evidence="7">
    <location>
        <begin position="151"/>
        <end position="173"/>
    </location>
</feature>
<dbReference type="NCBIfam" id="TIGR00374">
    <property type="entry name" value="flippase-like domain"/>
    <property type="match status" value="1"/>
</dbReference>
<reference evidence="8" key="1">
    <citation type="submission" date="2020-02" db="EMBL/GenBank/DDBJ databases">
        <authorList>
            <person name="Meier V. D."/>
        </authorList>
    </citation>
    <scope>NUCLEOTIDE SEQUENCE</scope>
    <source>
        <strain evidence="8">AVDCRST_MAG74</strain>
    </source>
</reference>
<evidence type="ECO:0000256" key="1">
    <source>
        <dbReference type="ARBA" id="ARBA00004651"/>
    </source>
</evidence>